<evidence type="ECO:0000313" key="2">
    <source>
        <dbReference type="Proteomes" id="UP000255389"/>
    </source>
</evidence>
<sequence length="60" mass="6358">MAPLIKKLEHLPAGIKHLTVSTGAKVGDEPGPGAEDTFKDHGGIISELDVRHTHLPLGVR</sequence>
<name>A0A378WF50_MYCFO</name>
<gene>
    <name evidence="1" type="ORF">NCTC1542_06756</name>
</gene>
<accession>A0A378WF50</accession>
<dbReference type="EMBL" id="UGQY01000006">
    <property type="protein sequence ID" value="SUA31402.1"/>
    <property type="molecule type" value="Genomic_DNA"/>
</dbReference>
<dbReference type="AlphaFoldDB" id="A0A378WF50"/>
<protein>
    <submittedName>
        <fullName evidence="1">Uncharacterized protein</fullName>
    </submittedName>
</protein>
<proteinExistence type="predicted"/>
<organism evidence="1 2">
    <name type="scientific">Mycolicibacterium fortuitum</name>
    <name type="common">Mycobacterium fortuitum</name>
    <dbReference type="NCBI Taxonomy" id="1766"/>
    <lineage>
        <taxon>Bacteria</taxon>
        <taxon>Bacillati</taxon>
        <taxon>Actinomycetota</taxon>
        <taxon>Actinomycetes</taxon>
        <taxon>Mycobacteriales</taxon>
        <taxon>Mycobacteriaceae</taxon>
        <taxon>Mycolicibacterium</taxon>
    </lineage>
</organism>
<dbReference type="Proteomes" id="UP000255389">
    <property type="component" value="Unassembled WGS sequence"/>
</dbReference>
<reference evidence="1 2" key="1">
    <citation type="submission" date="2018-06" db="EMBL/GenBank/DDBJ databases">
        <authorList>
            <consortium name="Pathogen Informatics"/>
            <person name="Doyle S."/>
        </authorList>
    </citation>
    <scope>NUCLEOTIDE SEQUENCE [LARGE SCALE GENOMIC DNA]</scope>
    <source>
        <strain evidence="1 2">NCTC1542</strain>
    </source>
</reference>
<evidence type="ECO:0000313" key="1">
    <source>
        <dbReference type="EMBL" id="SUA31402.1"/>
    </source>
</evidence>